<dbReference type="Proteomes" id="UP000784294">
    <property type="component" value="Unassembled WGS sequence"/>
</dbReference>
<evidence type="ECO:0000313" key="2">
    <source>
        <dbReference type="EMBL" id="VEL12068.1"/>
    </source>
</evidence>
<dbReference type="EMBL" id="CAAALY010013670">
    <property type="protein sequence ID" value="VEL12068.1"/>
    <property type="molecule type" value="Genomic_DNA"/>
</dbReference>
<reference evidence="2" key="1">
    <citation type="submission" date="2018-11" db="EMBL/GenBank/DDBJ databases">
        <authorList>
            <consortium name="Pathogen Informatics"/>
        </authorList>
    </citation>
    <scope>NUCLEOTIDE SEQUENCE</scope>
</reference>
<evidence type="ECO:0000256" key="1">
    <source>
        <dbReference type="SAM" id="MobiDB-lite"/>
    </source>
</evidence>
<organism evidence="2 3">
    <name type="scientific">Protopolystoma xenopodis</name>
    <dbReference type="NCBI Taxonomy" id="117903"/>
    <lineage>
        <taxon>Eukaryota</taxon>
        <taxon>Metazoa</taxon>
        <taxon>Spiralia</taxon>
        <taxon>Lophotrochozoa</taxon>
        <taxon>Platyhelminthes</taxon>
        <taxon>Monogenea</taxon>
        <taxon>Polyopisthocotylea</taxon>
        <taxon>Polystomatidea</taxon>
        <taxon>Polystomatidae</taxon>
        <taxon>Protopolystoma</taxon>
    </lineage>
</organism>
<gene>
    <name evidence="2" type="ORF">PXEA_LOCUS5508</name>
</gene>
<comment type="caution">
    <text evidence="2">The sequence shown here is derived from an EMBL/GenBank/DDBJ whole genome shotgun (WGS) entry which is preliminary data.</text>
</comment>
<feature type="region of interest" description="Disordered" evidence="1">
    <location>
        <begin position="93"/>
        <end position="116"/>
    </location>
</feature>
<protein>
    <submittedName>
        <fullName evidence="2">Uncharacterized protein</fullName>
    </submittedName>
</protein>
<dbReference type="AlphaFoldDB" id="A0A448WHN3"/>
<evidence type="ECO:0000313" key="3">
    <source>
        <dbReference type="Proteomes" id="UP000784294"/>
    </source>
</evidence>
<sequence length="116" mass="12655">MPNTMLTKRRGMYQVHGSTLEIILHTMDSRQEASPQYGFPPKALSNQAGHNSDNNGITFLANHTSIQATPPSAILARDHSSNIEVTCLDGNSLQQSATDSSEYSEPISNQVKLERG</sequence>
<keyword evidence="3" id="KW-1185">Reference proteome</keyword>
<proteinExistence type="predicted"/>
<name>A0A448WHN3_9PLAT</name>
<accession>A0A448WHN3</accession>